<reference evidence="1 2" key="1">
    <citation type="submission" date="2019-11" db="EMBL/GenBank/DDBJ databases">
        <title>Whole genome sequence of Oryza granulata.</title>
        <authorList>
            <person name="Li W."/>
        </authorList>
    </citation>
    <scope>NUCLEOTIDE SEQUENCE [LARGE SCALE GENOMIC DNA]</scope>
    <source>
        <strain evidence="2">cv. Menghai</strain>
        <tissue evidence="1">Leaf</tissue>
    </source>
</reference>
<dbReference type="EMBL" id="SPHZ02000002">
    <property type="protein sequence ID" value="KAF0930967.1"/>
    <property type="molecule type" value="Genomic_DNA"/>
</dbReference>
<protein>
    <submittedName>
        <fullName evidence="1">Uncharacterized protein</fullName>
    </submittedName>
</protein>
<organism evidence="1 2">
    <name type="scientific">Oryza meyeriana var. granulata</name>
    <dbReference type="NCBI Taxonomy" id="110450"/>
    <lineage>
        <taxon>Eukaryota</taxon>
        <taxon>Viridiplantae</taxon>
        <taxon>Streptophyta</taxon>
        <taxon>Embryophyta</taxon>
        <taxon>Tracheophyta</taxon>
        <taxon>Spermatophyta</taxon>
        <taxon>Magnoliopsida</taxon>
        <taxon>Liliopsida</taxon>
        <taxon>Poales</taxon>
        <taxon>Poaceae</taxon>
        <taxon>BOP clade</taxon>
        <taxon>Oryzoideae</taxon>
        <taxon>Oryzeae</taxon>
        <taxon>Oryzinae</taxon>
        <taxon>Oryza</taxon>
        <taxon>Oryza meyeriana</taxon>
    </lineage>
</organism>
<name>A0A6G1F247_9ORYZ</name>
<comment type="caution">
    <text evidence="1">The sequence shown here is derived from an EMBL/GenBank/DDBJ whole genome shotgun (WGS) entry which is preliminary data.</text>
</comment>
<dbReference type="OrthoDB" id="74991at2759"/>
<keyword evidence="2" id="KW-1185">Reference proteome</keyword>
<dbReference type="Proteomes" id="UP000479710">
    <property type="component" value="Unassembled WGS sequence"/>
</dbReference>
<sequence length="74" mass="8091">MACGKIQTKPHSGVPFENLTEPGHLAVVNSTVDKAGLKPIDTILKLNPSFNETQLAILSNTKKIVARCFVLRFK</sequence>
<dbReference type="AlphaFoldDB" id="A0A6G1F247"/>
<gene>
    <name evidence="1" type="ORF">E2562_038375</name>
</gene>
<evidence type="ECO:0000313" key="2">
    <source>
        <dbReference type="Proteomes" id="UP000479710"/>
    </source>
</evidence>
<evidence type="ECO:0000313" key="1">
    <source>
        <dbReference type="EMBL" id="KAF0930967.1"/>
    </source>
</evidence>
<accession>A0A6G1F247</accession>
<proteinExistence type="predicted"/>